<dbReference type="EMBL" id="PVTP01000002">
    <property type="protein sequence ID" value="PRY79778.1"/>
    <property type="molecule type" value="Genomic_DNA"/>
</dbReference>
<feature type="transmembrane region" description="Helical" evidence="1">
    <location>
        <begin position="20"/>
        <end position="41"/>
    </location>
</feature>
<gene>
    <name evidence="2" type="ORF">CLV80_102426</name>
</gene>
<accession>A0A2T0W3N6</accession>
<evidence type="ECO:0000256" key="1">
    <source>
        <dbReference type="SAM" id="Phobius"/>
    </source>
</evidence>
<comment type="caution">
    <text evidence="2">The sequence shown here is derived from an EMBL/GenBank/DDBJ whole genome shotgun (WGS) entry which is preliminary data.</text>
</comment>
<dbReference type="AlphaFoldDB" id="A0A2T0W3N6"/>
<dbReference type="Proteomes" id="UP000238007">
    <property type="component" value="Unassembled WGS sequence"/>
</dbReference>
<evidence type="ECO:0000313" key="2">
    <source>
        <dbReference type="EMBL" id="PRY79778.1"/>
    </source>
</evidence>
<keyword evidence="1" id="KW-1133">Transmembrane helix</keyword>
<reference evidence="2 3" key="1">
    <citation type="submission" date="2018-03" db="EMBL/GenBank/DDBJ databases">
        <title>Genomic Encyclopedia of Archaeal and Bacterial Type Strains, Phase II (KMG-II): from individual species to whole genera.</title>
        <authorList>
            <person name="Goeker M."/>
        </authorList>
    </citation>
    <scope>NUCLEOTIDE SEQUENCE [LARGE SCALE GENOMIC DNA]</scope>
    <source>
        <strain evidence="2 3">DSM 101533</strain>
    </source>
</reference>
<protein>
    <submittedName>
        <fullName evidence="2">Uncharacterized protein</fullName>
    </submittedName>
</protein>
<evidence type="ECO:0000313" key="3">
    <source>
        <dbReference type="Proteomes" id="UP000238007"/>
    </source>
</evidence>
<proteinExistence type="predicted"/>
<name>A0A2T0W3N6_9RHOB</name>
<keyword evidence="1" id="KW-0812">Transmembrane</keyword>
<organism evidence="2 3">
    <name type="scientific">Yoonia maritima</name>
    <dbReference type="NCBI Taxonomy" id="1435347"/>
    <lineage>
        <taxon>Bacteria</taxon>
        <taxon>Pseudomonadati</taxon>
        <taxon>Pseudomonadota</taxon>
        <taxon>Alphaproteobacteria</taxon>
        <taxon>Rhodobacterales</taxon>
        <taxon>Paracoccaceae</taxon>
        <taxon>Yoonia</taxon>
    </lineage>
</organism>
<sequence length="97" mass="10456">MRPAENYLRRIKEDILMRHFYAPPLAVVMAFGVASALHGYAVEPMPGMLAQISPSLLSEITPSLPADVCAMPISPDTDNAETDVLETCHAVQGEAGF</sequence>
<keyword evidence="3" id="KW-1185">Reference proteome</keyword>
<keyword evidence="1" id="KW-0472">Membrane</keyword>